<name>B1C825_9FIRM</name>
<dbReference type="EMBL" id="ABIL02000005">
    <property type="protein sequence ID" value="EDS73162.1"/>
    <property type="molecule type" value="Genomic_DNA"/>
</dbReference>
<reference evidence="2" key="1">
    <citation type="submission" date="2008-01" db="EMBL/GenBank/DDBJ databases">
        <authorList>
            <person name="Fulton L."/>
            <person name="Clifton S."/>
            <person name="Fulton B."/>
            <person name="Xu J."/>
            <person name="Minx P."/>
            <person name="Pepin K.H."/>
            <person name="Johnson M."/>
            <person name="Thiruvilangam P."/>
            <person name="Bhonagiri V."/>
            <person name="Nash W.E."/>
            <person name="Mardis E.R."/>
            <person name="Wilson R.K."/>
        </authorList>
    </citation>
    <scope>NUCLEOTIDE SEQUENCE [LARGE SCALE GENOMIC DNA]</scope>
    <source>
        <strain evidence="2">DSM 17244</strain>
    </source>
</reference>
<evidence type="ECO:0000313" key="2">
    <source>
        <dbReference type="EMBL" id="EDS73162.1"/>
    </source>
</evidence>
<proteinExistence type="predicted"/>
<dbReference type="Proteomes" id="UP000005178">
    <property type="component" value="Unassembled WGS sequence"/>
</dbReference>
<keyword evidence="1" id="KW-1133">Transmembrane helix</keyword>
<keyword evidence="1" id="KW-0812">Transmembrane</keyword>
<gene>
    <name evidence="2" type="ORF">ANASTE_00882</name>
</gene>
<organism evidence="2 3">
    <name type="scientific">Anaerofustis stercorihominis DSM 17244</name>
    <dbReference type="NCBI Taxonomy" id="445971"/>
    <lineage>
        <taxon>Bacteria</taxon>
        <taxon>Bacillati</taxon>
        <taxon>Bacillota</taxon>
        <taxon>Clostridia</taxon>
        <taxon>Eubacteriales</taxon>
        <taxon>Eubacteriaceae</taxon>
        <taxon>Anaerofustis</taxon>
    </lineage>
</organism>
<keyword evidence="3" id="KW-1185">Reference proteome</keyword>
<sequence length="54" mass="6561">MNKININKLYFIYNPDLSFRNYINNLKSQVSTHYKVKMSITFIVASLFYFLYIK</sequence>
<evidence type="ECO:0000313" key="3">
    <source>
        <dbReference type="Proteomes" id="UP000005178"/>
    </source>
</evidence>
<evidence type="ECO:0000256" key="1">
    <source>
        <dbReference type="SAM" id="Phobius"/>
    </source>
</evidence>
<comment type="caution">
    <text evidence="2">The sequence shown here is derived from an EMBL/GenBank/DDBJ whole genome shotgun (WGS) entry which is preliminary data.</text>
</comment>
<dbReference type="HOGENOM" id="CLU_3039859_0_0_9"/>
<keyword evidence="1" id="KW-0472">Membrane</keyword>
<dbReference type="AlphaFoldDB" id="B1C825"/>
<protein>
    <submittedName>
        <fullName evidence="2">Uncharacterized protein</fullName>
    </submittedName>
</protein>
<feature type="transmembrane region" description="Helical" evidence="1">
    <location>
        <begin position="34"/>
        <end position="53"/>
    </location>
</feature>
<accession>B1C825</accession>
<reference evidence="2" key="2">
    <citation type="submission" date="2013-08" db="EMBL/GenBank/DDBJ databases">
        <title>Draft genome sequence of Anaerofustis stercorihominis (DSM 17244).</title>
        <authorList>
            <person name="Sudarsanam P."/>
            <person name="Ley R."/>
            <person name="Guruge J."/>
            <person name="Turnbaugh P.J."/>
            <person name="Mahowald M."/>
            <person name="Liep D."/>
            <person name="Gordon J."/>
        </authorList>
    </citation>
    <scope>NUCLEOTIDE SEQUENCE</scope>
    <source>
        <strain evidence="2">DSM 17244</strain>
    </source>
</reference>